<dbReference type="Proteomes" id="UP001602322">
    <property type="component" value="Unassembled WGS sequence"/>
</dbReference>
<evidence type="ECO:0000259" key="3">
    <source>
        <dbReference type="Pfam" id="PF13400"/>
    </source>
</evidence>
<evidence type="ECO:0000313" key="4">
    <source>
        <dbReference type="EMBL" id="MFF5900331.1"/>
    </source>
</evidence>
<feature type="region of interest" description="Disordered" evidence="1">
    <location>
        <begin position="104"/>
        <end position="150"/>
    </location>
</feature>
<evidence type="ECO:0000256" key="2">
    <source>
        <dbReference type="SAM" id="Phobius"/>
    </source>
</evidence>
<dbReference type="NCBIfam" id="TIGR03816">
    <property type="entry name" value="tadE_like_DECH"/>
    <property type="match status" value="1"/>
</dbReference>
<protein>
    <submittedName>
        <fullName evidence="4">Rv3654c family TadE-like protein</fullName>
    </submittedName>
</protein>
<reference evidence="4 5" key="1">
    <citation type="submission" date="2024-10" db="EMBL/GenBank/DDBJ databases">
        <title>The Natural Products Discovery Center: Release of the First 8490 Sequenced Strains for Exploring Actinobacteria Biosynthetic Diversity.</title>
        <authorList>
            <person name="Kalkreuter E."/>
            <person name="Kautsar S.A."/>
            <person name="Yang D."/>
            <person name="Bader C.D."/>
            <person name="Teijaro C.N."/>
            <person name="Fluegel L."/>
            <person name="Davis C.M."/>
            <person name="Simpson J.R."/>
            <person name="Lauterbach L."/>
            <person name="Steele A.D."/>
            <person name="Gui C."/>
            <person name="Meng S."/>
            <person name="Li G."/>
            <person name="Viehrig K."/>
            <person name="Ye F."/>
            <person name="Su P."/>
            <person name="Kiefer A.F."/>
            <person name="Nichols A."/>
            <person name="Cepeda A.J."/>
            <person name="Yan W."/>
            <person name="Fan B."/>
            <person name="Jiang Y."/>
            <person name="Adhikari A."/>
            <person name="Zheng C.-J."/>
            <person name="Schuster L."/>
            <person name="Cowan T.M."/>
            <person name="Smanski M.J."/>
            <person name="Chevrette M.G."/>
            <person name="De Carvalho L.P.S."/>
            <person name="Shen B."/>
        </authorList>
    </citation>
    <scope>NUCLEOTIDE SEQUENCE [LARGE SCALE GENOMIC DNA]</scope>
    <source>
        <strain evidence="4 5">NPDC012540</strain>
    </source>
</reference>
<proteinExistence type="predicted"/>
<feature type="domain" description="Putative Flp pilus-assembly TadG-like N-terminal" evidence="3">
    <location>
        <begin position="14"/>
        <end position="60"/>
    </location>
</feature>
<gene>
    <name evidence="4" type="ORF">ACFY8O_31050</name>
</gene>
<keyword evidence="5" id="KW-1185">Reference proteome</keyword>
<organism evidence="4 5">
    <name type="scientific">Streptomyces argenteolus</name>
    <dbReference type="NCBI Taxonomy" id="67274"/>
    <lineage>
        <taxon>Bacteria</taxon>
        <taxon>Bacillati</taxon>
        <taxon>Actinomycetota</taxon>
        <taxon>Actinomycetes</taxon>
        <taxon>Kitasatosporales</taxon>
        <taxon>Streptomycetaceae</taxon>
        <taxon>Streptomyces</taxon>
    </lineage>
</organism>
<name>A0ABW6XF26_9ACTN</name>
<evidence type="ECO:0000313" key="5">
    <source>
        <dbReference type="Proteomes" id="UP001602322"/>
    </source>
</evidence>
<keyword evidence="2" id="KW-0472">Membrane</keyword>
<feature type="transmembrane region" description="Helical" evidence="2">
    <location>
        <begin position="16"/>
        <end position="37"/>
    </location>
</feature>
<comment type="caution">
    <text evidence="4">The sequence shown here is derived from an EMBL/GenBank/DDBJ whole genome shotgun (WGS) entry which is preliminary data.</text>
</comment>
<dbReference type="EMBL" id="JBIBEG010000012">
    <property type="protein sequence ID" value="MFF5900331.1"/>
    <property type="molecule type" value="Genomic_DNA"/>
</dbReference>
<keyword evidence="2" id="KW-0812">Transmembrane</keyword>
<dbReference type="RefSeq" id="WP_387908294.1">
    <property type="nucleotide sequence ID" value="NZ_JBIBEG010000012.1"/>
</dbReference>
<keyword evidence="2" id="KW-1133">Transmembrane helix</keyword>
<evidence type="ECO:0000256" key="1">
    <source>
        <dbReference type="SAM" id="MobiDB-lite"/>
    </source>
</evidence>
<dbReference type="Pfam" id="PF13400">
    <property type="entry name" value="Tad"/>
    <property type="match status" value="1"/>
</dbReference>
<dbReference type="InterPro" id="IPR028087">
    <property type="entry name" value="Tad_N"/>
</dbReference>
<dbReference type="InterPro" id="IPR021202">
    <property type="entry name" value="Rv3654c-like"/>
</dbReference>
<accession>A0ABW6XF26</accession>
<sequence>MSGRRTQPVTGDQGLATVWVAVTTTTLCAVFAVVLGLGQAVATRHKAGGAADLAALAAADRALRGTETACGAAREVARAQDTEVVRCAIQGEIADVTARARFGPYRPEVRSRAGPPEAEVGPPRTAGPASTRAWSARRDAGTHQGAASGR</sequence>